<dbReference type="InterPro" id="IPR036890">
    <property type="entry name" value="HATPase_C_sf"/>
</dbReference>
<proteinExistence type="predicted"/>
<dbReference type="CDD" id="cd16936">
    <property type="entry name" value="HATPase_RsbW-like"/>
    <property type="match status" value="1"/>
</dbReference>
<feature type="compositionally biased region" description="Acidic residues" evidence="2">
    <location>
        <begin position="17"/>
        <end position="30"/>
    </location>
</feature>
<reference evidence="4 5" key="1">
    <citation type="submission" date="2018-05" db="EMBL/GenBank/DDBJ databases">
        <title>Complete genome sequence of sponge-derived Streptomyces sp. HNM0039.</title>
        <authorList>
            <person name="Huang X."/>
            <person name="Zhou S."/>
        </authorList>
    </citation>
    <scope>NUCLEOTIDE SEQUENCE [LARGE SCALE GENOMIC DNA]</scope>
    <source>
        <strain evidence="4 5">HNM0039</strain>
    </source>
</reference>
<feature type="region of interest" description="Disordered" evidence="2">
    <location>
        <begin position="1"/>
        <end position="39"/>
    </location>
</feature>
<dbReference type="OrthoDB" id="3473697at2"/>
<accession>A0A2S1SYL0</accession>
<evidence type="ECO:0000313" key="4">
    <source>
        <dbReference type="EMBL" id="AWI31471.1"/>
    </source>
</evidence>
<dbReference type="Gene3D" id="3.30.565.10">
    <property type="entry name" value="Histidine kinase-like ATPase, C-terminal domain"/>
    <property type="match status" value="1"/>
</dbReference>
<feature type="domain" description="Histidine kinase/HSP90-like ATPase" evidence="3">
    <location>
        <begin position="47"/>
        <end position="165"/>
    </location>
</feature>
<keyword evidence="5" id="KW-1185">Reference proteome</keyword>
<evidence type="ECO:0000313" key="5">
    <source>
        <dbReference type="Proteomes" id="UP000244900"/>
    </source>
</evidence>
<dbReference type="EMBL" id="CP029188">
    <property type="protein sequence ID" value="AWI31471.1"/>
    <property type="molecule type" value="Genomic_DNA"/>
</dbReference>
<dbReference type="AlphaFoldDB" id="A0A2S1SYL0"/>
<dbReference type="SUPFAM" id="SSF55874">
    <property type="entry name" value="ATPase domain of HSP90 chaperone/DNA topoisomerase II/histidine kinase"/>
    <property type="match status" value="1"/>
</dbReference>
<dbReference type="PANTHER" id="PTHR35526">
    <property type="entry name" value="ANTI-SIGMA-F FACTOR RSBW-RELATED"/>
    <property type="match status" value="1"/>
</dbReference>
<dbReference type="GO" id="GO:0004674">
    <property type="term" value="F:protein serine/threonine kinase activity"/>
    <property type="evidence" value="ECO:0007669"/>
    <property type="project" value="UniProtKB-KW"/>
</dbReference>
<dbReference type="InterPro" id="IPR050267">
    <property type="entry name" value="Anti-sigma-factor_SerPK"/>
</dbReference>
<dbReference type="Pfam" id="PF13581">
    <property type="entry name" value="HATPase_c_2"/>
    <property type="match status" value="1"/>
</dbReference>
<protein>
    <submittedName>
        <fullName evidence="4">ATP-binding protein</fullName>
    </submittedName>
</protein>
<sequence>MGASKTRTESETRTEVESESESETESETETEAGTASPLHEFAMAFTSSPRGARLARRLVSHRLDAWGHPYGSRVNDTLTLITAELTANAVRHGHVAGRDFRVRLTQGAAGLRVEVTDTRTERVPVLSDREPPGDAESGRGLLIVAGLATRWAVAPRAGAPGKTVWAELHLT</sequence>
<evidence type="ECO:0000256" key="1">
    <source>
        <dbReference type="ARBA" id="ARBA00022527"/>
    </source>
</evidence>
<keyword evidence="4" id="KW-0067">ATP-binding</keyword>
<evidence type="ECO:0000256" key="2">
    <source>
        <dbReference type="SAM" id="MobiDB-lite"/>
    </source>
</evidence>
<keyword evidence="4" id="KW-0547">Nucleotide-binding</keyword>
<dbReference type="Proteomes" id="UP000244900">
    <property type="component" value="Chromosome"/>
</dbReference>
<keyword evidence="1" id="KW-0418">Kinase</keyword>
<dbReference type="KEGG" id="stir:DDW44_23860"/>
<gene>
    <name evidence="4" type="ORF">DDW44_23860</name>
</gene>
<keyword evidence="1" id="KW-0723">Serine/threonine-protein kinase</keyword>
<feature type="compositionally biased region" description="Basic and acidic residues" evidence="2">
    <location>
        <begin position="1"/>
        <end position="16"/>
    </location>
</feature>
<organism evidence="4 5">
    <name type="scientific">Streptomyces tirandamycinicus</name>
    <dbReference type="NCBI Taxonomy" id="2174846"/>
    <lineage>
        <taxon>Bacteria</taxon>
        <taxon>Bacillati</taxon>
        <taxon>Actinomycetota</taxon>
        <taxon>Actinomycetes</taxon>
        <taxon>Kitasatosporales</taxon>
        <taxon>Streptomycetaceae</taxon>
        <taxon>Streptomyces</taxon>
    </lineage>
</organism>
<evidence type="ECO:0000259" key="3">
    <source>
        <dbReference type="Pfam" id="PF13581"/>
    </source>
</evidence>
<keyword evidence="1" id="KW-0808">Transferase</keyword>
<dbReference type="GO" id="GO:0005524">
    <property type="term" value="F:ATP binding"/>
    <property type="evidence" value="ECO:0007669"/>
    <property type="project" value="UniProtKB-KW"/>
</dbReference>
<dbReference type="PANTHER" id="PTHR35526:SF3">
    <property type="entry name" value="ANTI-SIGMA-F FACTOR RSBW"/>
    <property type="match status" value="1"/>
</dbReference>
<dbReference type="InterPro" id="IPR003594">
    <property type="entry name" value="HATPase_dom"/>
</dbReference>
<name>A0A2S1SYL0_9ACTN</name>